<feature type="signal peptide" evidence="1">
    <location>
        <begin position="1"/>
        <end position="26"/>
    </location>
</feature>
<name>A0ABW7Y715_STRCE</name>
<sequence length="82" mass="8339">MRRFKKVMLMTSVIGGIGLTAGAAQAADCGGEPPQLPAANAQSLECDQEFNGSLITLSVPVSVLGDSVSNIGNFCTLVGPSK</sequence>
<evidence type="ECO:0000256" key="1">
    <source>
        <dbReference type="SAM" id="SignalP"/>
    </source>
</evidence>
<feature type="chain" id="PRO_5047464079" description="Chaplin domain-containing protein" evidence="1">
    <location>
        <begin position="27"/>
        <end position="82"/>
    </location>
</feature>
<proteinExistence type="predicted"/>
<organism evidence="2 3">
    <name type="scientific">Streptomyces cellulosae</name>
    <dbReference type="NCBI Taxonomy" id="1968"/>
    <lineage>
        <taxon>Bacteria</taxon>
        <taxon>Bacillati</taxon>
        <taxon>Actinomycetota</taxon>
        <taxon>Actinomycetes</taxon>
        <taxon>Kitasatosporales</taxon>
        <taxon>Streptomycetaceae</taxon>
        <taxon>Streptomyces</taxon>
    </lineage>
</organism>
<comment type="caution">
    <text evidence="2">The sequence shown here is derived from an EMBL/GenBank/DDBJ whole genome shotgun (WGS) entry which is preliminary data.</text>
</comment>
<protein>
    <recommendedName>
        <fullName evidence="4">Chaplin domain-containing protein</fullName>
    </recommendedName>
</protein>
<dbReference type="EMBL" id="JBITDC010000010">
    <property type="protein sequence ID" value="MFI5678173.1"/>
    <property type="molecule type" value="Genomic_DNA"/>
</dbReference>
<dbReference type="RefSeq" id="WP_398658734.1">
    <property type="nucleotide sequence ID" value="NZ_JBITDC010000010.1"/>
</dbReference>
<gene>
    <name evidence="2" type="ORF">ACIA8P_26485</name>
</gene>
<keyword evidence="1" id="KW-0732">Signal</keyword>
<keyword evidence="3" id="KW-1185">Reference proteome</keyword>
<accession>A0ABW7Y715</accession>
<dbReference type="Proteomes" id="UP001612415">
    <property type="component" value="Unassembled WGS sequence"/>
</dbReference>
<evidence type="ECO:0000313" key="3">
    <source>
        <dbReference type="Proteomes" id="UP001612415"/>
    </source>
</evidence>
<reference evidence="2 3" key="1">
    <citation type="submission" date="2024-10" db="EMBL/GenBank/DDBJ databases">
        <title>The Natural Products Discovery Center: Release of the First 8490 Sequenced Strains for Exploring Actinobacteria Biosynthetic Diversity.</title>
        <authorList>
            <person name="Kalkreuter E."/>
            <person name="Kautsar S.A."/>
            <person name="Yang D."/>
            <person name="Bader C.D."/>
            <person name="Teijaro C.N."/>
            <person name="Fluegel L."/>
            <person name="Davis C.M."/>
            <person name="Simpson J.R."/>
            <person name="Lauterbach L."/>
            <person name="Steele A.D."/>
            <person name="Gui C."/>
            <person name="Meng S."/>
            <person name="Li G."/>
            <person name="Viehrig K."/>
            <person name="Ye F."/>
            <person name="Su P."/>
            <person name="Kiefer A.F."/>
            <person name="Nichols A."/>
            <person name="Cepeda A.J."/>
            <person name="Yan W."/>
            <person name="Fan B."/>
            <person name="Jiang Y."/>
            <person name="Adhikari A."/>
            <person name="Zheng C.-J."/>
            <person name="Schuster L."/>
            <person name="Cowan T.M."/>
            <person name="Smanski M.J."/>
            <person name="Chevrette M.G."/>
            <person name="De Carvalho L.P.S."/>
            <person name="Shen B."/>
        </authorList>
    </citation>
    <scope>NUCLEOTIDE SEQUENCE [LARGE SCALE GENOMIC DNA]</scope>
    <source>
        <strain evidence="2 3">NPDC051599</strain>
    </source>
</reference>
<evidence type="ECO:0000313" key="2">
    <source>
        <dbReference type="EMBL" id="MFI5678173.1"/>
    </source>
</evidence>
<evidence type="ECO:0008006" key="4">
    <source>
        <dbReference type="Google" id="ProtNLM"/>
    </source>
</evidence>